<dbReference type="Pfam" id="PF00356">
    <property type="entry name" value="LacI"/>
    <property type="match status" value="1"/>
</dbReference>
<protein>
    <submittedName>
        <fullName evidence="2">LacI family DNA-binding transcriptional regulator</fullName>
    </submittedName>
</protein>
<dbReference type="GO" id="GO:0000976">
    <property type="term" value="F:transcription cis-regulatory region binding"/>
    <property type="evidence" value="ECO:0007669"/>
    <property type="project" value="TreeGrafter"/>
</dbReference>
<feature type="domain" description="HTH lacI-type" evidence="1">
    <location>
        <begin position="8"/>
        <end position="62"/>
    </location>
</feature>
<dbReference type="RefSeq" id="WP_219499681.1">
    <property type="nucleotide sequence ID" value="NZ_JAHXDN010000001.1"/>
</dbReference>
<dbReference type="InterPro" id="IPR001761">
    <property type="entry name" value="Peripla_BP/Lac1_sug-bd_dom"/>
</dbReference>
<comment type="caution">
    <text evidence="2">The sequence shown here is derived from an EMBL/GenBank/DDBJ whole genome shotgun (WGS) entry which is preliminary data.</text>
</comment>
<dbReference type="PANTHER" id="PTHR30146">
    <property type="entry name" value="LACI-RELATED TRANSCRIPTIONAL REPRESSOR"/>
    <property type="match status" value="1"/>
</dbReference>
<dbReference type="EMBL" id="JAHXDN010000001">
    <property type="protein sequence ID" value="MBW4707181.1"/>
    <property type="molecule type" value="Genomic_DNA"/>
</dbReference>
<evidence type="ECO:0000259" key="1">
    <source>
        <dbReference type="PROSITE" id="PS50932"/>
    </source>
</evidence>
<dbReference type="CDD" id="cd01575">
    <property type="entry name" value="PBP1_GntR"/>
    <property type="match status" value="1"/>
</dbReference>
<organism evidence="2 3">
    <name type="scientific">Roseobacter insulae</name>
    <dbReference type="NCBI Taxonomy" id="2859783"/>
    <lineage>
        <taxon>Bacteria</taxon>
        <taxon>Pseudomonadati</taxon>
        <taxon>Pseudomonadota</taxon>
        <taxon>Alphaproteobacteria</taxon>
        <taxon>Rhodobacterales</taxon>
        <taxon>Roseobacteraceae</taxon>
        <taxon>Roseobacter</taxon>
    </lineage>
</organism>
<accession>A0A9X1FSY5</accession>
<dbReference type="AlphaFoldDB" id="A0A9X1FSY5"/>
<evidence type="ECO:0000313" key="3">
    <source>
        <dbReference type="Proteomes" id="UP001138661"/>
    </source>
</evidence>
<dbReference type="PANTHER" id="PTHR30146:SF33">
    <property type="entry name" value="TRANSCRIPTIONAL REGULATOR"/>
    <property type="match status" value="1"/>
</dbReference>
<keyword evidence="2" id="KW-0238">DNA-binding</keyword>
<reference evidence="2" key="1">
    <citation type="submission" date="2021-07" db="EMBL/GenBank/DDBJ databases">
        <title>Roseobacter insulae sp. nov., isolated from a tidal flat.</title>
        <authorList>
            <person name="Park S."/>
            <person name="Yoon J.-H."/>
        </authorList>
    </citation>
    <scope>NUCLEOTIDE SEQUENCE</scope>
    <source>
        <strain evidence="2">YSTF-M11</strain>
    </source>
</reference>
<sequence length="337" mass="36484">MVKDSKPTKIEDVAARANVSIMSVSRAIRGVEGVSEKKRAEILRLAREMKYVPNSNARSLAVANSNLIGISLPTFAGEVFADILNGMRKTFDSAGYSSVIDTTEYSPEAELNWVRRLLSWQPAGIILTGTDHTPETQDLLRAAPIPVLEIWDQSEDPIDICVGIDHFKAGQMIGEHAVALGYARPAFVSTARGHDTRADARLEGVREVFARLKSAPVLSSRIASDNNFATGFQGTSELLSGDVPDLICYLNDHMAFGGMMSCQAKGLSVPDDIGIIGFNELDLASVLPMELTTVRTLRKLMGIVGARNLLARINGAKTDTCTVLPIEFVPGQTTRPQ</sequence>
<dbReference type="GO" id="GO:0003700">
    <property type="term" value="F:DNA-binding transcription factor activity"/>
    <property type="evidence" value="ECO:0007669"/>
    <property type="project" value="TreeGrafter"/>
</dbReference>
<keyword evidence="3" id="KW-1185">Reference proteome</keyword>
<proteinExistence type="predicted"/>
<dbReference type="Proteomes" id="UP001138661">
    <property type="component" value="Unassembled WGS sequence"/>
</dbReference>
<gene>
    <name evidence="2" type="ORF">KX928_05215</name>
</gene>
<dbReference type="Pfam" id="PF00532">
    <property type="entry name" value="Peripla_BP_1"/>
    <property type="match status" value="1"/>
</dbReference>
<evidence type="ECO:0000313" key="2">
    <source>
        <dbReference type="EMBL" id="MBW4707181.1"/>
    </source>
</evidence>
<name>A0A9X1FSY5_9RHOB</name>
<dbReference type="InterPro" id="IPR000843">
    <property type="entry name" value="HTH_LacI"/>
</dbReference>
<dbReference type="PROSITE" id="PS50932">
    <property type="entry name" value="HTH_LACI_2"/>
    <property type="match status" value="1"/>
</dbReference>
<dbReference type="SMART" id="SM00354">
    <property type="entry name" value="HTH_LACI"/>
    <property type="match status" value="1"/>
</dbReference>
<dbReference type="CDD" id="cd01392">
    <property type="entry name" value="HTH_LacI"/>
    <property type="match status" value="1"/>
</dbReference>